<evidence type="ECO:0000313" key="1">
    <source>
        <dbReference type="EMBL" id="KAK6802970.1"/>
    </source>
</evidence>
<proteinExistence type="predicted"/>
<protein>
    <submittedName>
        <fullName evidence="1">Uncharacterized protein</fullName>
    </submittedName>
</protein>
<keyword evidence="2" id="KW-1185">Reference proteome</keyword>
<comment type="caution">
    <text evidence="1">The sequence shown here is derived from an EMBL/GenBank/DDBJ whole genome shotgun (WGS) entry which is preliminary data.</text>
</comment>
<sequence>MAFNSGAHHEYNLNRQTQNDYIFDINQAYVSTNSTSAKMTDVNGRNAIINGSVAANNNFQQYIGEQNMHVPNNTVATSNTGSNEGSHINEWENCDAYLNFHYMDDLYQNIGDSSSILPNGHGSDYDQAYSVDLVCASIEL</sequence>
<evidence type="ECO:0000313" key="2">
    <source>
        <dbReference type="Proteomes" id="UP001371456"/>
    </source>
</evidence>
<dbReference type="EMBL" id="JBANQN010000001">
    <property type="protein sequence ID" value="KAK6802970.1"/>
    <property type="molecule type" value="Genomic_DNA"/>
</dbReference>
<organism evidence="1 2">
    <name type="scientific">Solanum bulbocastanum</name>
    <name type="common">Wild potato</name>
    <dbReference type="NCBI Taxonomy" id="147425"/>
    <lineage>
        <taxon>Eukaryota</taxon>
        <taxon>Viridiplantae</taxon>
        <taxon>Streptophyta</taxon>
        <taxon>Embryophyta</taxon>
        <taxon>Tracheophyta</taxon>
        <taxon>Spermatophyta</taxon>
        <taxon>Magnoliopsida</taxon>
        <taxon>eudicotyledons</taxon>
        <taxon>Gunneridae</taxon>
        <taxon>Pentapetalae</taxon>
        <taxon>asterids</taxon>
        <taxon>lamiids</taxon>
        <taxon>Solanales</taxon>
        <taxon>Solanaceae</taxon>
        <taxon>Solanoideae</taxon>
        <taxon>Solaneae</taxon>
        <taxon>Solanum</taxon>
    </lineage>
</organism>
<name>A0AAN8UAQ9_SOLBU</name>
<dbReference type="AlphaFoldDB" id="A0AAN8UAQ9"/>
<dbReference type="Proteomes" id="UP001371456">
    <property type="component" value="Unassembled WGS sequence"/>
</dbReference>
<reference evidence="1 2" key="1">
    <citation type="submission" date="2024-02" db="EMBL/GenBank/DDBJ databases">
        <title>de novo genome assembly of Solanum bulbocastanum strain 11H21.</title>
        <authorList>
            <person name="Hosaka A.J."/>
        </authorList>
    </citation>
    <scope>NUCLEOTIDE SEQUENCE [LARGE SCALE GENOMIC DNA]</scope>
    <source>
        <tissue evidence="1">Young leaves</tissue>
    </source>
</reference>
<gene>
    <name evidence="1" type="ORF">RDI58_000754</name>
</gene>
<accession>A0AAN8UAQ9</accession>